<evidence type="ECO:0000313" key="3">
    <source>
        <dbReference type="Proteomes" id="UP000440578"/>
    </source>
</evidence>
<dbReference type="EMBL" id="VIIS01000072">
    <property type="protein sequence ID" value="KAF0313783.1"/>
    <property type="molecule type" value="Genomic_DNA"/>
</dbReference>
<accession>A0A6A4X6E5</accession>
<proteinExistence type="predicted"/>
<keyword evidence="1" id="KW-0732">Signal</keyword>
<feature type="signal peptide" evidence="1">
    <location>
        <begin position="1"/>
        <end position="26"/>
    </location>
</feature>
<evidence type="ECO:0000313" key="2">
    <source>
        <dbReference type="EMBL" id="KAF0313783.1"/>
    </source>
</evidence>
<feature type="chain" id="PRO_5025512128" evidence="1">
    <location>
        <begin position="27"/>
        <end position="101"/>
    </location>
</feature>
<organism evidence="2 3">
    <name type="scientific">Amphibalanus amphitrite</name>
    <name type="common">Striped barnacle</name>
    <name type="synonym">Balanus amphitrite</name>
    <dbReference type="NCBI Taxonomy" id="1232801"/>
    <lineage>
        <taxon>Eukaryota</taxon>
        <taxon>Metazoa</taxon>
        <taxon>Ecdysozoa</taxon>
        <taxon>Arthropoda</taxon>
        <taxon>Crustacea</taxon>
        <taxon>Multicrustacea</taxon>
        <taxon>Cirripedia</taxon>
        <taxon>Thoracica</taxon>
        <taxon>Thoracicalcarea</taxon>
        <taxon>Balanomorpha</taxon>
        <taxon>Balanoidea</taxon>
        <taxon>Balanidae</taxon>
        <taxon>Amphibalaninae</taxon>
        <taxon>Amphibalanus</taxon>
    </lineage>
</organism>
<protein>
    <submittedName>
        <fullName evidence="2">Uncharacterized protein</fullName>
    </submittedName>
</protein>
<dbReference type="PROSITE" id="PS51257">
    <property type="entry name" value="PROKAR_LIPOPROTEIN"/>
    <property type="match status" value="1"/>
</dbReference>
<keyword evidence="3" id="KW-1185">Reference proteome</keyword>
<dbReference type="Proteomes" id="UP000440578">
    <property type="component" value="Unassembled WGS sequence"/>
</dbReference>
<comment type="caution">
    <text evidence="2">The sequence shown here is derived from an EMBL/GenBank/DDBJ whole genome shotgun (WGS) entry which is preliminary data.</text>
</comment>
<evidence type="ECO:0000256" key="1">
    <source>
        <dbReference type="SAM" id="SignalP"/>
    </source>
</evidence>
<reference evidence="2 3" key="1">
    <citation type="submission" date="2019-07" db="EMBL/GenBank/DDBJ databases">
        <title>Draft genome assembly of a fouling barnacle, Amphibalanus amphitrite (Darwin, 1854): The first reference genome for Thecostraca.</title>
        <authorList>
            <person name="Kim W."/>
        </authorList>
    </citation>
    <scope>NUCLEOTIDE SEQUENCE [LARGE SCALE GENOMIC DNA]</scope>
    <source>
        <strain evidence="2">SNU_AA5</strain>
        <tissue evidence="2">Soma without cirri and trophi</tissue>
    </source>
</reference>
<dbReference type="AlphaFoldDB" id="A0A6A4X6E5"/>
<sequence>MHKRFNMPLRVSSVVLLLGLVAACSAQACSDNPCGSDEICMPVADGLSFKSSCIKIDSRFKTDSAHAGSSFPPQAGAGSGAGSLSAALLAVTALAAALRLV</sequence>
<gene>
    <name evidence="2" type="ORF">FJT64_015704</name>
</gene>
<name>A0A6A4X6E5_AMPAM</name>